<gene>
    <name evidence="1" type="ORF">DFH94DRAFT_634206</name>
</gene>
<dbReference type="EMBL" id="WHVB01000012">
    <property type="protein sequence ID" value="KAF8477992.1"/>
    <property type="molecule type" value="Genomic_DNA"/>
</dbReference>
<evidence type="ECO:0000313" key="2">
    <source>
        <dbReference type="Proteomes" id="UP000759537"/>
    </source>
</evidence>
<proteinExistence type="predicted"/>
<accession>A0A9P5MSZ1</accession>
<name>A0A9P5MSZ1_9AGAM</name>
<keyword evidence="2" id="KW-1185">Reference proteome</keyword>
<protein>
    <submittedName>
        <fullName evidence="1">Uncharacterized protein</fullName>
    </submittedName>
</protein>
<reference evidence="1" key="2">
    <citation type="journal article" date="2020" name="Nat. Commun.">
        <title>Large-scale genome sequencing of mycorrhizal fungi provides insights into the early evolution of symbiotic traits.</title>
        <authorList>
            <person name="Miyauchi S."/>
            <person name="Kiss E."/>
            <person name="Kuo A."/>
            <person name="Drula E."/>
            <person name="Kohler A."/>
            <person name="Sanchez-Garcia M."/>
            <person name="Morin E."/>
            <person name="Andreopoulos B."/>
            <person name="Barry K.W."/>
            <person name="Bonito G."/>
            <person name="Buee M."/>
            <person name="Carver A."/>
            <person name="Chen C."/>
            <person name="Cichocki N."/>
            <person name="Clum A."/>
            <person name="Culley D."/>
            <person name="Crous P.W."/>
            <person name="Fauchery L."/>
            <person name="Girlanda M."/>
            <person name="Hayes R.D."/>
            <person name="Keri Z."/>
            <person name="LaButti K."/>
            <person name="Lipzen A."/>
            <person name="Lombard V."/>
            <person name="Magnuson J."/>
            <person name="Maillard F."/>
            <person name="Murat C."/>
            <person name="Nolan M."/>
            <person name="Ohm R.A."/>
            <person name="Pangilinan J."/>
            <person name="Pereira M.F."/>
            <person name="Perotto S."/>
            <person name="Peter M."/>
            <person name="Pfister S."/>
            <person name="Riley R."/>
            <person name="Sitrit Y."/>
            <person name="Stielow J.B."/>
            <person name="Szollosi G."/>
            <person name="Zifcakova L."/>
            <person name="Stursova M."/>
            <person name="Spatafora J.W."/>
            <person name="Tedersoo L."/>
            <person name="Vaario L.M."/>
            <person name="Yamada A."/>
            <person name="Yan M."/>
            <person name="Wang P."/>
            <person name="Xu J."/>
            <person name="Bruns T."/>
            <person name="Baldrian P."/>
            <person name="Vilgalys R."/>
            <person name="Dunand C."/>
            <person name="Henrissat B."/>
            <person name="Grigoriev I.V."/>
            <person name="Hibbett D."/>
            <person name="Nagy L.G."/>
            <person name="Martin F.M."/>
        </authorList>
    </citation>
    <scope>NUCLEOTIDE SEQUENCE</scope>
    <source>
        <strain evidence="1">Prilba</strain>
    </source>
</reference>
<dbReference type="InterPro" id="IPR012337">
    <property type="entry name" value="RNaseH-like_sf"/>
</dbReference>
<dbReference type="SUPFAM" id="SSF53098">
    <property type="entry name" value="Ribonuclease H-like"/>
    <property type="match status" value="1"/>
</dbReference>
<organism evidence="1 2">
    <name type="scientific">Russula ochroleuca</name>
    <dbReference type="NCBI Taxonomy" id="152965"/>
    <lineage>
        <taxon>Eukaryota</taxon>
        <taxon>Fungi</taxon>
        <taxon>Dikarya</taxon>
        <taxon>Basidiomycota</taxon>
        <taxon>Agaricomycotina</taxon>
        <taxon>Agaricomycetes</taxon>
        <taxon>Russulales</taxon>
        <taxon>Russulaceae</taxon>
        <taxon>Russula</taxon>
    </lineage>
</organism>
<dbReference type="AlphaFoldDB" id="A0A9P5MSZ1"/>
<comment type="caution">
    <text evidence="1">The sequence shown here is derived from an EMBL/GenBank/DDBJ whole genome shotgun (WGS) entry which is preliminary data.</text>
</comment>
<evidence type="ECO:0000313" key="1">
    <source>
        <dbReference type="EMBL" id="KAF8477992.1"/>
    </source>
</evidence>
<dbReference type="Proteomes" id="UP000759537">
    <property type="component" value="Unassembled WGS sequence"/>
</dbReference>
<sequence length="248" mass="28246">MLADEDGDGAIDGVDDDANTEDFDPADLLGKILAFVNQVCSSPQACSFFQKLCKDEGLPPLQLLKWVRTRWASLYDLINRILDVCIPCNKFTLLADEDDKVPKLKPLKTYSMFRLSEGEWCLLELIRDGLREPAASCQVFSHATRPSIFCAFPVIEFMQQKWETMAGDPMYSQIAPALEAGLANLHKWYRALDESSVYFICLILDPRIKLVYFQKHWEQRYLDAGMQTLKTTVSHYSNCADLLIQTSE</sequence>
<reference evidence="1" key="1">
    <citation type="submission" date="2019-10" db="EMBL/GenBank/DDBJ databases">
        <authorList>
            <consortium name="DOE Joint Genome Institute"/>
            <person name="Kuo A."/>
            <person name="Miyauchi S."/>
            <person name="Kiss E."/>
            <person name="Drula E."/>
            <person name="Kohler A."/>
            <person name="Sanchez-Garcia M."/>
            <person name="Andreopoulos B."/>
            <person name="Barry K.W."/>
            <person name="Bonito G."/>
            <person name="Buee M."/>
            <person name="Carver A."/>
            <person name="Chen C."/>
            <person name="Cichocki N."/>
            <person name="Clum A."/>
            <person name="Culley D."/>
            <person name="Crous P.W."/>
            <person name="Fauchery L."/>
            <person name="Girlanda M."/>
            <person name="Hayes R."/>
            <person name="Keri Z."/>
            <person name="LaButti K."/>
            <person name="Lipzen A."/>
            <person name="Lombard V."/>
            <person name="Magnuson J."/>
            <person name="Maillard F."/>
            <person name="Morin E."/>
            <person name="Murat C."/>
            <person name="Nolan M."/>
            <person name="Ohm R."/>
            <person name="Pangilinan J."/>
            <person name="Pereira M."/>
            <person name="Perotto S."/>
            <person name="Peter M."/>
            <person name="Riley R."/>
            <person name="Sitrit Y."/>
            <person name="Stielow B."/>
            <person name="Szollosi G."/>
            <person name="Zifcakova L."/>
            <person name="Stursova M."/>
            <person name="Spatafora J.W."/>
            <person name="Tedersoo L."/>
            <person name="Vaario L.-M."/>
            <person name="Yamada A."/>
            <person name="Yan M."/>
            <person name="Wang P."/>
            <person name="Xu J."/>
            <person name="Bruns T."/>
            <person name="Baldrian P."/>
            <person name="Vilgalys R."/>
            <person name="Henrissat B."/>
            <person name="Grigoriev I.V."/>
            <person name="Hibbett D."/>
            <person name="Nagy L.G."/>
            <person name="Martin F.M."/>
        </authorList>
    </citation>
    <scope>NUCLEOTIDE SEQUENCE</scope>
    <source>
        <strain evidence="1">Prilba</strain>
    </source>
</reference>
<dbReference type="OrthoDB" id="3245280at2759"/>